<dbReference type="SUPFAM" id="SSF55729">
    <property type="entry name" value="Acyl-CoA N-acyltransferases (Nat)"/>
    <property type="match status" value="1"/>
</dbReference>
<keyword evidence="6" id="KW-0963">Cytoplasm</keyword>
<evidence type="ECO:0000256" key="7">
    <source>
        <dbReference type="ARBA" id="ARBA00022679"/>
    </source>
</evidence>
<evidence type="ECO:0000313" key="14">
    <source>
        <dbReference type="Proteomes" id="UP001176521"/>
    </source>
</evidence>
<evidence type="ECO:0000256" key="2">
    <source>
        <dbReference type="ARBA" id="ARBA00004496"/>
    </source>
</evidence>
<dbReference type="PANTHER" id="PTHR20531:SF1">
    <property type="entry name" value="N-ALPHA-ACETYLTRANSFERASE 40"/>
    <property type="match status" value="1"/>
</dbReference>
<feature type="domain" description="N-acetyltransferase" evidence="12">
    <location>
        <begin position="75"/>
        <end position="244"/>
    </location>
</feature>
<comment type="similarity">
    <text evidence="3">Belongs to the acetyltransferase family. NAA40 subfamily.</text>
</comment>
<evidence type="ECO:0000256" key="4">
    <source>
        <dbReference type="ARBA" id="ARBA00012950"/>
    </source>
</evidence>
<dbReference type="PROSITE" id="PS51186">
    <property type="entry name" value="GNAT"/>
    <property type="match status" value="1"/>
</dbReference>
<evidence type="ECO:0000313" key="13">
    <source>
        <dbReference type="EMBL" id="KAK0527518.1"/>
    </source>
</evidence>
<keyword evidence="7" id="KW-0808">Transferase</keyword>
<accession>A0AAN6GDG1</accession>
<dbReference type="GO" id="GO:0005737">
    <property type="term" value="C:cytoplasm"/>
    <property type="evidence" value="ECO:0007669"/>
    <property type="project" value="UniProtKB-SubCell"/>
</dbReference>
<evidence type="ECO:0000256" key="1">
    <source>
        <dbReference type="ARBA" id="ARBA00004123"/>
    </source>
</evidence>
<dbReference type="PANTHER" id="PTHR20531">
    <property type="entry name" value="N-ALPHA-ACETYLTRANSFERASE 40"/>
    <property type="match status" value="1"/>
</dbReference>
<evidence type="ECO:0000259" key="12">
    <source>
        <dbReference type="PROSITE" id="PS51186"/>
    </source>
</evidence>
<evidence type="ECO:0000256" key="10">
    <source>
        <dbReference type="ARBA" id="ARBA00047821"/>
    </source>
</evidence>
<name>A0AAN6GDG1_9BASI</name>
<dbReference type="EMBL" id="JAPDMQ010000308">
    <property type="protein sequence ID" value="KAK0527518.1"/>
    <property type="molecule type" value="Genomic_DNA"/>
</dbReference>
<evidence type="ECO:0000256" key="3">
    <source>
        <dbReference type="ARBA" id="ARBA00008870"/>
    </source>
</evidence>
<reference evidence="13" key="1">
    <citation type="journal article" date="2023" name="PhytoFront">
        <title>Draft Genome Resources of Seven Strains of Tilletia horrida, Causal Agent of Kernel Smut of Rice.</title>
        <authorList>
            <person name="Khanal S."/>
            <person name="Antony Babu S."/>
            <person name="Zhou X.G."/>
        </authorList>
    </citation>
    <scope>NUCLEOTIDE SEQUENCE</scope>
    <source>
        <strain evidence="13">TX3</strain>
    </source>
</reference>
<dbReference type="InterPro" id="IPR016181">
    <property type="entry name" value="Acyl_CoA_acyltransferase"/>
</dbReference>
<dbReference type="AlphaFoldDB" id="A0AAN6GDG1"/>
<organism evidence="13 14">
    <name type="scientific">Tilletia horrida</name>
    <dbReference type="NCBI Taxonomy" id="155126"/>
    <lineage>
        <taxon>Eukaryota</taxon>
        <taxon>Fungi</taxon>
        <taxon>Dikarya</taxon>
        <taxon>Basidiomycota</taxon>
        <taxon>Ustilaginomycotina</taxon>
        <taxon>Exobasidiomycetes</taxon>
        <taxon>Tilletiales</taxon>
        <taxon>Tilletiaceae</taxon>
        <taxon>Tilletia</taxon>
    </lineage>
</organism>
<evidence type="ECO:0000256" key="9">
    <source>
        <dbReference type="ARBA" id="ARBA00023315"/>
    </source>
</evidence>
<comment type="catalytic activity">
    <reaction evidence="10">
        <text>N-terminal L-seryl-[histone H2A] + acetyl-CoA = N-terminal N(alpha)-acetyl-L-seryl-[histone H2A] + CoA + H(+)</text>
        <dbReference type="Rhea" id="RHEA:50600"/>
        <dbReference type="Rhea" id="RHEA-COMP:12742"/>
        <dbReference type="Rhea" id="RHEA-COMP:12744"/>
        <dbReference type="ChEBI" id="CHEBI:15378"/>
        <dbReference type="ChEBI" id="CHEBI:57287"/>
        <dbReference type="ChEBI" id="CHEBI:57288"/>
        <dbReference type="ChEBI" id="CHEBI:64738"/>
        <dbReference type="ChEBI" id="CHEBI:83690"/>
        <dbReference type="EC" id="2.3.1.257"/>
    </reaction>
</comment>
<evidence type="ECO:0000256" key="8">
    <source>
        <dbReference type="ARBA" id="ARBA00023242"/>
    </source>
</evidence>
<dbReference type="Gene3D" id="3.40.630.30">
    <property type="match status" value="1"/>
</dbReference>
<gene>
    <name evidence="13" type="ORF">OC842_004847</name>
</gene>
<comment type="caution">
    <text evidence="13">The sequence shown here is derived from an EMBL/GenBank/DDBJ whole genome shotgun (WGS) entry which is preliminary data.</text>
</comment>
<dbReference type="InterPro" id="IPR039949">
    <property type="entry name" value="NAA40"/>
</dbReference>
<protein>
    <recommendedName>
        <fullName evidence="5">N-alpha-acetyltransferase 40</fullName>
        <ecNumber evidence="4">2.3.1.257</ecNumber>
    </recommendedName>
</protein>
<keyword evidence="9" id="KW-0012">Acyltransferase</keyword>
<dbReference type="Proteomes" id="UP001176521">
    <property type="component" value="Unassembled WGS sequence"/>
</dbReference>
<dbReference type="GO" id="GO:0010485">
    <property type="term" value="F:histone H4 acetyltransferase activity"/>
    <property type="evidence" value="ECO:0007669"/>
    <property type="project" value="InterPro"/>
</dbReference>
<dbReference type="GO" id="GO:1990189">
    <property type="term" value="F:protein N-terminal-serine acetyltransferase activity"/>
    <property type="evidence" value="ECO:0007669"/>
    <property type="project" value="UniProtKB-EC"/>
</dbReference>
<dbReference type="GO" id="GO:0005634">
    <property type="term" value="C:nucleus"/>
    <property type="evidence" value="ECO:0007669"/>
    <property type="project" value="UniProtKB-SubCell"/>
</dbReference>
<dbReference type="EC" id="2.3.1.257" evidence="4"/>
<proteinExistence type="inferred from homology"/>
<evidence type="ECO:0000256" key="5">
    <source>
        <dbReference type="ARBA" id="ARBA00015043"/>
    </source>
</evidence>
<dbReference type="Pfam" id="PF00583">
    <property type="entry name" value="Acetyltransf_1"/>
    <property type="match status" value="1"/>
</dbReference>
<dbReference type="InterPro" id="IPR000182">
    <property type="entry name" value="GNAT_dom"/>
</dbReference>
<sequence length="246" mass="27541">MRSAAARKAGGSTLAKAACAASSQDLARLALAALQDASSGPLAEERGIRFTTSKGKSFFLGTAFHTSEIQDAVKDQVLALLRANMKDMYDQSRSIHWNDDEKRADVDHEAARLLLAWDDSPTPALAGYVLFRFDVEEVDDDDPCVRRGQDEVEIAYCYELQIAPSAQRSGLGQVLVRTLEHISRATQLRKVMLTCFSFNQDARKFYEAQGYELDLISPLSEDEDDDEEMREAVPDYRIMSKRLIHQ</sequence>
<comment type="catalytic activity">
    <reaction evidence="11">
        <text>N-terminal L-seryl-[histone H4] + acetyl-CoA = N-terminal N(alpha)-acetyl-L-seryl-[histone H4] + CoA + H(+)</text>
        <dbReference type="Rhea" id="RHEA:50596"/>
        <dbReference type="Rhea" id="RHEA-COMP:12740"/>
        <dbReference type="Rhea" id="RHEA-COMP:12743"/>
        <dbReference type="ChEBI" id="CHEBI:15378"/>
        <dbReference type="ChEBI" id="CHEBI:57287"/>
        <dbReference type="ChEBI" id="CHEBI:57288"/>
        <dbReference type="ChEBI" id="CHEBI:64738"/>
        <dbReference type="ChEBI" id="CHEBI:83690"/>
        <dbReference type="EC" id="2.3.1.257"/>
    </reaction>
</comment>
<evidence type="ECO:0000256" key="6">
    <source>
        <dbReference type="ARBA" id="ARBA00022490"/>
    </source>
</evidence>
<dbReference type="GO" id="GO:0043998">
    <property type="term" value="F:histone H2A acetyltransferase activity"/>
    <property type="evidence" value="ECO:0007669"/>
    <property type="project" value="InterPro"/>
</dbReference>
<keyword evidence="8" id="KW-0539">Nucleus</keyword>
<comment type="subcellular location">
    <subcellularLocation>
        <location evidence="2">Cytoplasm</location>
    </subcellularLocation>
    <subcellularLocation>
        <location evidence="1">Nucleus</location>
    </subcellularLocation>
</comment>
<keyword evidence="14" id="KW-1185">Reference proteome</keyword>
<evidence type="ECO:0000256" key="11">
    <source>
        <dbReference type="ARBA" id="ARBA00049524"/>
    </source>
</evidence>